<comment type="caution">
    <text evidence="10">The sequence shown here is derived from an EMBL/GenBank/DDBJ whole genome shotgun (WGS) entry which is preliminary data.</text>
</comment>
<feature type="domain" description="Alpha-L-arabinofuranosidase C-terminal" evidence="9">
    <location>
        <begin position="310"/>
        <end position="499"/>
    </location>
</feature>
<evidence type="ECO:0000256" key="4">
    <source>
        <dbReference type="ARBA" id="ARBA00012670"/>
    </source>
</evidence>
<dbReference type="GO" id="GO:0046556">
    <property type="term" value="F:alpha-L-arabinofuranosidase activity"/>
    <property type="evidence" value="ECO:0007669"/>
    <property type="project" value="UniProtKB-EC"/>
</dbReference>
<comment type="catalytic activity">
    <reaction evidence="1">
        <text>Hydrolysis of terminal non-reducing alpha-L-arabinofuranoside residues in alpha-L-arabinosides.</text>
        <dbReference type="EC" id="3.2.1.55"/>
    </reaction>
</comment>
<dbReference type="Pfam" id="PF22848">
    <property type="entry name" value="ASD1_dom"/>
    <property type="match status" value="1"/>
</dbReference>
<dbReference type="RefSeq" id="WP_022208587.1">
    <property type="nucleotide sequence ID" value="NZ_KQ968678.1"/>
</dbReference>
<comment type="subunit">
    <text evidence="3">Homohexamer; trimer of dimers.</text>
</comment>
<dbReference type="SUPFAM" id="SSF51011">
    <property type="entry name" value="Glycosyl hydrolase domain"/>
    <property type="match status" value="1"/>
</dbReference>
<dbReference type="InterPro" id="IPR055235">
    <property type="entry name" value="ASD1_cat"/>
</dbReference>
<dbReference type="SMART" id="SM00813">
    <property type="entry name" value="Alpha-L-AF_C"/>
    <property type="match status" value="1"/>
</dbReference>
<dbReference type="Proteomes" id="UP000070319">
    <property type="component" value="Unassembled WGS sequence"/>
</dbReference>
<dbReference type="GO" id="GO:0046373">
    <property type="term" value="P:L-arabinose metabolic process"/>
    <property type="evidence" value="ECO:0007669"/>
    <property type="project" value="InterPro"/>
</dbReference>
<evidence type="ECO:0000256" key="5">
    <source>
        <dbReference type="ARBA" id="ARBA00022801"/>
    </source>
</evidence>
<dbReference type="AlphaFoldDB" id="A0A139LTI3"/>
<feature type="signal peptide" evidence="8">
    <location>
        <begin position="1"/>
        <end position="21"/>
    </location>
</feature>
<evidence type="ECO:0000256" key="1">
    <source>
        <dbReference type="ARBA" id="ARBA00001462"/>
    </source>
</evidence>
<name>A0A139LTI3_9BACE</name>
<evidence type="ECO:0000313" key="10">
    <source>
        <dbReference type="EMBL" id="KXT54683.1"/>
    </source>
</evidence>
<keyword evidence="7" id="KW-0326">Glycosidase</keyword>
<evidence type="ECO:0000256" key="6">
    <source>
        <dbReference type="ARBA" id="ARBA00023277"/>
    </source>
</evidence>
<evidence type="ECO:0000259" key="9">
    <source>
        <dbReference type="SMART" id="SM00813"/>
    </source>
</evidence>
<dbReference type="EMBL" id="LTDF01000043">
    <property type="protein sequence ID" value="KXT54683.1"/>
    <property type="molecule type" value="Genomic_DNA"/>
</dbReference>
<feature type="chain" id="PRO_5007487578" description="non-reducing end alpha-L-arabinofuranosidase" evidence="8">
    <location>
        <begin position="22"/>
        <end position="508"/>
    </location>
</feature>
<evidence type="ECO:0000256" key="8">
    <source>
        <dbReference type="SAM" id="SignalP"/>
    </source>
</evidence>
<accession>A0A139LTI3</accession>
<dbReference type="Gene3D" id="3.20.20.80">
    <property type="entry name" value="Glycosidases"/>
    <property type="match status" value="1"/>
</dbReference>
<evidence type="ECO:0000313" key="11">
    <source>
        <dbReference type="Proteomes" id="UP000070319"/>
    </source>
</evidence>
<evidence type="ECO:0000256" key="3">
    <source>
        <dbReference type="ARBA" id="ARBA00011165"/>
    </source>
</evidence>
<dbReference type="Gene3D" id="2.60.40.1180">
    <property type="entry name" value="Golgi alpha-mannosidase II"/>
    <property type="match status" value="1"/>
</dbReference>
<protein>
    <recommendedName>
        <fullName evidence="4">non-reducing end alpha-L-arabinofuranosidase</fullName>
        <ecNumber evidence="4">3.2.1.55</ecNumber>
    </recommendedName>
</protein>
<dbReference type="PANTHER" id="PTHR43576">
    <property type="entry name" value="ALPHA-L-ARABINOFURANOSIDASE C-RELATED"/>
    <property type="match status" value="1"/>
</dbReference>
<dbReference type="SUPFAM" id="SSF51445">
    <property type="entry name" value="(Trans)glycosidases"/>
    <property type="match status" value="1"/>
</dbReference>
<keyword evidence="8" id="KW-0732">Signal</keyword>
<dbReference type="InterPro" id="IPR013780">
    <property type="entry name" value="Glyco_hydro_b"/>
</dbReference>
<dbReference type="PANTHER" id="PTHR43576:SF3">
    <property type="entry name" value="ALPHA-L-ARABINOFURANOSIDASE C"/>
    <property type="match status" value="1"/>
</dbReference>
<dbReference type="Pfam" id="PF06964">
    <property type="entry name" value="Alpha-L-AF_C"/>
    <property type="match status" value="1"/>
</dbReference>
<keyword evidence="6" id="KW-0119">Carbohydrate metabolism</keyword>
<organism evidence="10">
    <name type="scientific">Bacteroides intestinalis</name>
    <dbReference type="NCBI Taxonomy" id="329854"/>
    <lineage>
        <taxon>Bacteria</taxon>
        <taxon>Pseudomonadati</taxon>
        <taxon>Bacteroidota</taxon>
        <taxon>Bacteroidia</taxon>
        <taxon>Bacteroidales</taxon>
        <taxon>Bacteroidaceae</taxon>
        <taxon>Bacteroides</taxon>
    </lineage>
</organism>
<evidence type="ECO:0000256" key="7">
    <source>
        <dbReference type="ARBA" id="ARBA00023295"/>
    </source>
</evidence>
<dbReference type="InterPro" id="IPR017853">
    <property type="entry name" value="GH"/>
</dbReference>
<dbReference type="PATRIC" id="fig|329854.7.peg.606"/>
<gene>
    <name evidence="10" type="ORF">HMPREF2531_00605</name>
</gene>
<keyword evidence="5" id="KW-0378">Hydrolase</keyword>
<dbReference type="EC" id="3.2.1.55" evidence="4"/>
<evidence type="ECO:0000256" key="2">
    <source>
        <dbReference type="ARBA" id="ARBA00007186"/>
    </source>
</evidence>
<reference evidence="10 11" key="1">
    <citation type="submission" date="2016-02" db="EMBL/GenBank/DDBJ databases">
        <authorList>
            <person name="Wen L."/>
            <person name="He K."/>
            <person name="Yang H."/>
        </authorList>
    </citation>
    <scope>NUCLEOTIDE SEQUENCE [LARGE SCALE GENOMIC DNA]</scope>
    <source>
        <strain evidence="10 11">KLE1704</strain>
    </source>
</reference>
<comment type="similarity">
    <text evidence="2">Belongs to the glycosyl hydrolase 51 family.</text>
</comment>
<dbReference type="InterPro" id="IPR010720">
    <property type="entry name" value="Alpha-L-AF_C"/>
</dbReference>
<proteinExistence type="inferred from homology"/>
<sequence>MKKYNLLFASLLFLFPNETIAQERAIIKIDTDRVIDQINPHLYGNFSEHLGQGIYGGIYDPKSIQADEDGFRKDVIEQTKELKVSILRWPGGNFVSGYHWEDGIGDRSKRPTRIDLAWGGKESNMIGTDEFIQFARKAKVEPYFCVNLGTGSLDEARNWVEYCNVEKGTYYSDLRRKNGFEKPHKVTYWGLGNEVDGPWQMGHKSPEDYSKMAIETAKLMRWIDKDIKLIASGSSNYDADWNKWNRTILDEMYNYIDYISLHHYSHNTSDYYTYLTNTIEVENYIRIVEQQIKEAKMKNRSSKDVFIAFDEWNAWTRTFGGTDNTLSEIYDLQDALIVAQYLNIFLRTCDIVKMANMAQLVNVIAPMRVDNDKLWKQTTYYPLYLFANNCRGKALDIYIKSPAYSTDKYKEVPYLDVSSTYEPSRNEVVINVVNRNKDKAITADILSQTGSFDKKATANIVSGANTNITNSVNEQNVDIKKEEIKTSGEKITYSFAPRSFTQIIVKVK</sequence>
<dbReference type="GO" id="GO:0000272">
    <property type="term" value="P:polysaccharide catabolic process"/>
    <property type="evidence" value="ECO:0007669"/>
    <property type="project" value="TreeGrafter"/>
</dbReference>